<accession>G4TFW9</accession>
<dbReference type="EMBL" id="CAFZ01000075">
    <property type="protein sequence ID" value="CCA70187.1"/>
    <property type="molecule type" value="Genomic_DNA"/>
</dbReference>
<dbReference type="InParanoid" id="G4TFW9"/>
<reference evidence="1 2" key="1">
    <citation type="journal article" date="2011" name="PLoS Pathog.">
        <title>Endophytic Life Strategies Decoded by Genome and Transcriptome Analyses of the Mutualistic Root Symbiont Piriformospora indica.</title>
        <authorList>
            <person name="Zuccaro A."/>
            <person name="Lahrmann U."/>
            <person name="Guldener U."/>
            <person name="Langen G."/>
            <person name="Pfiffi S."/>
            <person name="Biedenkopf D."/>
            <person name="Wong P."/>
            <person name="Samans B."/>
            <person name="Grimm C."/>
            <person name="Basiewicz M."/>
            <person name="Murat C."/>
            <person name="Martin F."/>
            <person name="Kogel K.H."/>
        </authorList>
    </citation>
    <scope>NUCLEOTIDE SEQUENCE [LARGE SCALE GENOMIC DNA]</scope>
    <source>
        <strain evidence="1 2">DSM 11827</strain>
    </source>
</reference>
<name>G4TFW9_SERID</name>
<sequence>MAHRVGIFEFQTRWLRWKDLGGSRGALLVQRLHH</sequence>
<dbReference type="AlphaFoldDB" id="G4TFW9"/>
<keyword evidence="2" id="KW-1185">Reference proteome</keyword>
<gene>
    <name evidence="1" type="ORF">PIIN_04126</name>
</gene>
<evidence type="ECO:0000313" key="1">
    <source>
        <dbReference type="EMBL" id="CCA70187.1"/>
    </source>
</evidence>
<evidence type="ECO:0000313" key="2">
    <source>
        <dbReference type="Proteomes" id="UP000007148"/>
    </source>
</evidence>
<protein>
    <submittedName>
        <fullName evidence="1">Uncharacterized protein</fullName>
    </submittedName>
</protein>
<comment type="caution">
    <text evidence="1">The sequence shown here is derived from an EMBL/GenBank/DDBJ whole genome shotgun (WGS) entry which is preliminary data.</text>
</comment>
<dbReference type="HOGENOM" id="CLU_3377323_0_0_1"/>
<organism evidence="1 2">
    <name type="scientific">Serendipita indica (strain DSM 11827)</name>
    <name type="common">Root endophyte fungus</name>
    <name type="synonym">Piriformospora indica</name>
    <dbReference type="NCBI Taxonomy" id="1109443"/>
    <lineage>
        <taxon>Eukaryota</taxon>
        <taxon>Fungi</taxon>
        <taxon>Dikarya</taxon>
        <taxon>Basidiomycota</taxon>
        <taxon>Agaricomycotina</taxon>
        <taxon>Agaricomycetes</taxon>
        <taxon>Sebacinales</taxon>
        <taxon>Serendipitaceae</taxon>
        <taxon>Serendipita</taxon>
    </lineage>
</organism>
<dbReference type="Proteomes" id="UP000007148">
    <property type="component" value="Unassembled WGS sequence"/>
</dbReference>
<proteinExistence type="predicted"/>